<dbReference type="Pfam" id="PF00076">
    <property type="entry name" value="RRM_1"/>
    <property type="match status" value="1"/>
</dbReference>
<feature type="repeat" description="Solcar" evidence="9">
    <location>
        <begin position="220"/>
        <end position="306"/>
    </location>
</feature>
<dbReference type="Pfam" id="PF00153">
    <property type="entry name" value="Mito_carr"/>
    <property type="match status" value="3"/>
</dbReference>
<evidence type="ECO:0000256" key="9">
    <source>
        <dbReference type="PROSITE-ProRule" id="PRU00282"/>
    </source>
</evidence>
<evidence type="ECO:0000256" key="3">
    <source>
        <dbReference type="ARBA" id="ARBA00022448"/>
    </source>
</evidence>
<evidence type="ECO:0000256" key="5">
    <source>
        <dbReference type="ARBA" id="ARBA00022737"/>
    </source>
</evidence>
<proteinExistence type="inferred from homology"/>
<dbReference type="Gene3D" id="3.30.70.330">
    <property type="match status" value="1"/>
</dbReference>
<dbReference type="SMART" id="SM00360">
    <property type="entry name" value="RRM"/>
    <property type="match status" value="1"/>
</dbReference>
<dbReference type="InterPro" id="IPR000504">
    <property type="entry name" value="RRM_dom"/>
</dbReference>
<dbReference type="Gene3D" id="1.50.40.10">
    <property type="entry name" value="Mitochondrial carrier domain"/>
    <property type="match status" value="2"/>
</dbReference>
<evidence type="ECO:0000256" key="2">
    <source>
        <dbReference type="ARBA" id="ARBA00006375"/>
    </source>
</evidence>
<keyword evidence="5" id="KW-0677">Repeat</keyword>
<dbReference type="InterPro" id="IPR012677">
    <property type="entry name" value="Nucleotide-bd_a/b_plait_sf"/>
</dbReference>
<dbReference type="InterPro" id="IPR035979">
    <property type="entry name" value="RBD_domain_sf"/>
</dbReference>
<dbReference type="InterPro" id="IPR018108">
    <property type="entry name" value="MCP_transmembrane"/>
</dbReference>
<evidence type="ECO:0000256" key="8">
    <source>
        <dbReference type="PROSITE-ProRule" id="PRU00176"/>
    </source>
</evidence>
<keyword evidence="12" id="KW-0695">RNA-directed DNA polymerase</keyword>
<organism evidence="12 13">
    <name type="scientific">Tanacetum coccineum</name>
    <dbReference type="NCBI Taxonomy" id="301880"/>
    <lineage>
        <taxon>Eukaryota</taxon>
        <taxon>Viridiplantae</taxon>
        <taxon>Streptophyta</taxon>
        <taxon>Embryophyta</taxon>
        <taxon>Tracheophyta</taxon>
        <taxon>Spermatophyta</taxon>
        <taxon>Magnoliopsida</taxon>
        <taxon>eudicotyledons</taxon>
        <taxon>Gunneridae</taxon>
        <taxon>Pentapetalae</taxon>
        <taxon>asterids</taxon>
        <taxon>campanulids</taxon>
        <taxon>Asterales</taxon>
        <taxon>Asteraceae</taxon>
        <taxon>Asteroideae</taxon>
        <taxon>Anthemideae</taxon>
        <taxon>Anthemidinae</taxon>
        <taxon>Tanacetum</taxon>
    </lineage>
</organism>
<dbReference type="SUPFAM" id="SSF103506">
    <property type="entry name" value="Mitochondrial carrier"/>
    <property type="match status" value="1"/>
</dbReference>
<feature type="region of interest" description="Disordered" evidence="10">
    <location>
        <begin position="689"/>
        <end position="709"/>
    </location>
</feature>
<dbReference type="Gene3D" id="3.60.10.10">
    <property type="entry name" value="Endonuclease/exonuclease/phosphatase"/>
    <property type="match status" value="1"/>
</dbReference>
<dbReference type="Pfam" id="PF14529">
    <property type="entry name" value="Exo_endo_phos_2"/>
    <property type="match status" value="1"/>
</dbReference>
<dbReference type="EMBL" id="BQNB010011654">
    <property type="protein sequence ID" value="GJS93396.1"/>
    <property type="molecule type" value="Genomic_DNA"/>
</dbReference>
<dbReference type="InterPro" id="IPR005135">
    <property type="entry name" value="Endo/exonuclease/phosphatase"/>
</dbReference>
<evidence type="ECO:0000256" key="1">
    <source>
        <dbReference type="ARBA" id="ARBA00004141"/>
    </source>
</evidence>
<keyword evidence="13" id="KW-1185">Reference proteome</keyword>
<dbReference type="InterPro" id="IPR023395">
    <property type="entry name" value="MCP_dom_sf"/>
</dbReference>
<keyword evidence="12" id="KW-0548">Nucleotidyltransferase</keyword>
<feature type="compositionally biased region" description="Basic and acidic residues" evidence="10">
    <location>
        <begin position="692"/>
        <end position="706"/>
    </location>
</feature>
<feature type="repeat" description="Solcar" evidence="9">
    <location>
        <begin position="2"/>
        <end position="87"/>
    </location>
</feature>
<reference evidence="12" key="2">
    <citation type="submission" date="2022-01" db="EMBL/GenBank/DDBJ databases">
        <authorList>
            <person name="Yamashiro T."/>
            <person name="Shiraishi A."/>
            <person name="Satake H."/>
            <person name="Nakayama K."/>
        </authorList>
    </citation>
    <scope>NUCLEOTIDE SEQUENCE</scope>
</reference>
<dbReference type="CDD" id="cd00590">
    <property type="entry name" value="RRM_SF"/>
    <property type="match status" value="1"/>
</dbReference>
<evidence type="ECO:0000259" key="11">
    <source>
        <dbReference type="PROSITE" id="PS50102"/>
    </source>
</evidence>
<evidence type="ECO:0000256" key="7">
    <source>
        <dbReference type="ARBA" id="ARBA00023136"/>
    </source>
</evidence>
<keyword evidence="8" id="KW-0694">RNA-binding</keyword>
<dbReference type="PROSITE" id="PS50102">
    <property type="entry name" value="RRM"/>
    <property type="match status" value="1"/>
</dbReference>
<dbReference type="SUPFAM" id="SSF56219">
    <property type="entry name" value="DNase I-like"/>
    <property type="match status" value="1"/>
</dbReference>
<accession>A0ABQ4ZVU6</accession>
<keyword evidence="12" id="KW-0808">Transferase</keyword>
<comment type="subcellular location">
    <subcellularLocation>
        <location evidence="1">Membrane</location>
        <topology evidence="1">Multi-pass membrane protein</topology>
    </subcellularLocation>
</comment>
<protein>
    <submittedName>
        <fullName evidence="12">RNA-directed DNA polymerase, eukaryota</fullName>
    </submittedName>
</protein>
<dbReference type="PROSITE" id="PS50920">
    <property type="entry name" value="SOLCAR"/>
    <property type="match status" value="3"/>
</dbReference>
<reference evidence="12" key="1">
    <citation type="journal article" date="2022" name="Int. J. Mol. Sci.">
        <title>Draft Genome of Tanacetum Coccineum: Genomic Comparison of Closely Related Tanacetum-Family Plants.</title>
        <authorList>
            <person name="Yamashiro T."/>
            <person name="Shiraishi A."/>
            <person name="Nakayama K."/>
            <person name="Satake H."/>
        </authorList>
    </citation>
    <scope>NUCLEOTIDE SEQUENCE</scope>
</reference>
<comment type="similarity">
    <text evidence="2">Belongs to the mitochondrial carrier (TC 2.A.29) family.</text>
</comment>
<sequence length="1213" mass="136883">WREFLWGALAGGFGEGMMHPIDTVKTRIQSQAIFTKGQSQKNIIQMVKAVWGADGVRGFYRGVVPGVTGSLATGATYFGVIESTKKWIEETHPNLGGHWAHFISGAVGDTLGSVVYVPCEVIKQRMQVQGTRGYWTSVVAKDAARLKADASMYGYYSGMFQAGCSIWKAQGPKGLYAGYWSTLVRDVPFAGLMVTFYEALKDVTEYGKQKWFPNSSFQVNSTFEGLVLGGIAGGASAYLTTPLDVIKTRLQVQGTIVRYNGWMDAFRRIWLIEGPKGLFRGSIPRVVWYVPASALTFMAVEFLRDHFKDDKVKEVTTVLAPMIIYGSFEVFQHFKNSLQSKIDQTSKISKSVFISNFPDDCSSRDLWKVCNGYGTVVDVFIPNKRSKAGKRFAFVRFINVLNLDRLIENLKTIWIGRFHLSANPARFERPKASTFQKEKPVPSGNVTGFKQPIVQNQGRPKESYSSILKPSLVLDDSCLVNRDLTNCVMGEVLQFSSINNLQVLLSNEGFHNTRVVYLGGLWVMIELKSSKSKSKFMEHVGVASWFRRLCNAQSDFAAKERIVWVDIEGVPLNAWTRSTFQKISSKWGELVELEDGYDDLFARKRICIKTSQTENILESFKLIVKGKVFWARAKELFVWSPSFKDVPEKELFSDDESAKINEQANNLNNDEVENASEVVSDTYFGDNGEVQGFEHQHGESNDKEVSSDPFNIYDLLDKRTKEVRTTDTSTSIPYPPGFTPANDIPACNNQDIPEAESDRPPSRSARSNSRVLEEAENSVDRVSSESFSNGVKIKEGGSILEILEEMITVGQTMGFSMEGLGSKAKKDWIKELISKHKVSFLSIQETKMESVSAMEVKFLWGNYFFDHIISEASGNSGGILCAWDTNFFKKDHHTISDNFIALYGTWIPNNQKLLIISVYAPQSVSSKRMLWSYLESLITSWNGESLIMGDFNEVRCIEERWGSVFNSHGANAFNSFISNSGLNDIQLEGFSFTWAHPSATKMSKLDRFLMSNGLLSAFPLISAICLDRHLSDHRPILLKEVFSDFGPTPFRFYHSWLELPGFDDLVSKSWNSFTLDDSNGMIRFKKKLQMLKKEIRAWTLDFKRHQVGLSKDLKSKLCDIDKVLDQGGVTDDILLSRLEVLKQLHDVQSSNNRDIMQKAKIRLGQIEGNENSKNFHCYINKKRAILQLQILEWNLPISNEDNIPHSRWGCGVE</sequence>
<dbReference type="Proteomes" id="UP001151760">
    <property type="component" value="Unassembled WGS sequence"/>
</dbReference>
<dbReference type="GO" id="GO:0003964">
    <property type="term" value="F:RNA-directed DNA polymerase activity"/>
    <property type="evidence" value="ECO:0007669"/>
    <property type="project" value="UniProtKB-KW"/>
</dbReference>
<keyword evidence="4 9" id="KW-0812">Transmembrane</keyword>
<keyword evidence="6" id="KW-1133">Transmembrane helix</keyword>
<evidence type="ECO:0000313" key="12">
    <source>
        <dbReference type="EMBL" id="GJS93396.1"/>
    </source>
</evidence>
<feature type="region of interest" description="Disordered" evidence="10">
    <location>
        <begin position="722"/>
        <end position="779"/>
    </location>
</feature>
<dbReference type="SUPFAM" id="SSF54928">
    <property type="entry name" value="RNA-binding domain, RBD"/>
    <property type="match status" value="1"/>
</dbReference>
<gene>
    <name evidence="12" type="ORF">Tco_0800364</name>
</gene>
<feature type="repeat" description="Solcar" evidence="9">
    <location>
        <begin position="96"/>
        <end position="203"/>
    </location>
</feature>
<keyword evidence="7 9" id="KW-0472">Membrane</keyword>
<dbReference type="PANTHER" id="PTHR45667">
    <property type="entry name" value="S-ADENOSYLMETHIONINE MITOCHONDRIAL CARRIER PROTEIN"/>
    <property type="match status" value="1"/>
</dbReference>
<comment type="caution">
    <text evidence="12">The sequence shown here is derived from an EMBL/GenBank/DDBJ whole genome shotgun (WGS) entry which is preliminary data.</text>
</comment>
<name>A0ABQ4ZVU6_9ASTR</name>
<evidence type="ECO:0000256" key="4">
    <source>
        <dbReference type="ARBA" id="ARBA00022692"/>
    </source>
</evidence>
<keyword evidence="3" id="KW-0813">Transport</keyword>
<feature type="non-terminal residue" evidence="12">
    <location>
        <position position="1"/>
    </location>
</feature>
<evidence type="ECO:0000256" key="10">
    <source>
        <dbReference type="SAM" id="MobiDB-lite"/>
    </source>
</evidence>
<evidence type="ECO:0000313" key="13">
    <source>
        <dbReference type="Proteomes" id="UP001151760"/>
    </source>
</evidence>
<evidence type="ECO:0000256" key="6">
    <source>
        <dbReference type="ARBA" id="ARBA00022989"/>
    </source>
</evidence>
<dbReference type="InterPro" id="IPR036691">
    <property type="entry name" value="Endo/exonu/phosph_ase_sf"/>
</dbReference>
<feature type="domain" description="RRM" evidence="11">
    <location>
        <begin position="350"/>
        <end position="432"/>
    </location>
</feature>